<feature type="domain" description="HTH tetR-type" evidence="6">
    <location>
        <begin position="20"/>
        <end position="80"/>
    </location>
</feature>
<protein>
    <submittedName>
        <fullName evidence="7">TetR/AcrR family transcriptional regulator C-terminal domain-containing protein</fullName>
    </submittedName>
</protein>
<dbReference type="Proteomes" id="UP001499987">
    <property type="component" value="Unassembled WGS sequence"/>
</dbReference>
<evidence type="ECO:0000256" key="2">
    <source>
        <dbReference type="ARBA" id="ARBA00023125"/>
    </source>
</evidence>
<dbReference type="InterPro" id="IPR001647">
    <property type="entry name" value="HTH_TetR"/>
</dbReference>
<evidence type="ECO:0000256" key="1">
    <source>
        <dbReference type="ARBA" id="ARBA00023015"/>
    </source>
</evidence>
<name>A0ABN1TL55_9ACTN</name>
<feature type="compositionally biased region" description="Basic and acidic residues" evidence="5">
    <location>
        <begin position="243"/>
        <end position="254"/>
    </location>
</feature>
<evidence type="ECO:0000256" key="4">
    <source>
        <dbReference type="PROSITE-ProRule" id="PRU00335"/>
    </source>
</evidence>
<proteinExistence type="predicted"/>
<dbReference type="PANTHER" id="PTHR30055:SF151">
    <property type="entry name" value="TRANSCRIPTIONAL REGULATORY PROTEIN"/>
    <property type="match status" value="1"/>
</dbReference>
<evidence type="ECO:0000313" key="7">
    <source>
        <dbReference type="EMBL" id="GAA1089052.1"/>
    </source>
</evidence>
<keyword evidence="1" id="KW-0805">Transcription regulation</keyword>
<sequence length="288" mass="31992">MPQTPADPAVREHARHTDGKLSRERMLACALEIIDREGVEKLSMRRLARALDHDPMSLYRYAANKAALLDGVAETVLGQLTVDSADPDWAAQLRAVARDYRRLALEHPNVVPLLVTRPLATPLALRPRGTLRPLEAVLTLLTRAGFDGPGALHIYRALFGFLNGHVLDELQELVDNPEETDDLLRLGLHRLPLGEFPLLRSLATALATYDGAAELERGLDILLTGLTTTPTPPARKTDKRRTRAPDPADHDRGRKTQILWNGDREQERQSTFPALTENHGGKPQRRPS</sequence>
<dbReference type="Gene3D" id="1.10.357.10">
    <property type="entry name" value="Tetracycline Repressor, domain 2"/>
    <property type="match status" value="1"/>
</dbReference>
<dbReference type="Pfam" id="PF00440">
    <property type="entry name" value="TetR_N"/>
    <property type="match status" value="1"/>
</dbReference>
<dbReference type="SUPFAM" id="SSF46689">
    <property type="entry name" value="Homeodomain-like"/>
    <property type="match status" value="1"/>
</dbReference>
<dbReference type="PROSITE" id="PS50977">
    <property type="entry name" value="HTH_TETR_2"/>
    <property type="match status" value="1"/>
</dbReference>
<organism evidence="7 8">
    <name type="scientific">Kitasatospora arboriphila</name>
    <dbReference type="NCBI Taxonomy" id="258052"/>
    <lineage>
        <taxon>Bacteria</taxon>
        <taxon>Bacillati</taxon>
        <taxon>Actinomycetota</taxon>
        <taxon>Actinomycetes</taxon>
        <taxon>Kitasatosporales</taxon>
        <taxon>Streptomycetaceae</taxon>
        <taxon>Kitasatospora</taxon>
    </lineage>
</organism>
<accession>A0ABN1TL55</accession>
<feature type="DNA-binding region" description="H-T-H motif" evidence="4">
    <location>
        <begin position="43"/>
        <end position="62"/>
    </location>
</feature>
<evidence type="ECO:0000313" key="8">
    <source>
        <dbReference type="Proteomes" id="UP001499987"/>
    </source>
</evidence>
<keyword evidence="2 4" id="KW-0238">DNA-binding</keyword>
<comment type="caution">
    <text evidence="7">The sequence shown here is derived from an EMBL/GenBank/DDBJ whole genome shotgun (WGS) entry which is preliminary data.</text>
</comment>
<gene>
    <name evidence="7" type="ORF">GCM10009663_35950</name>
</gene>
<keyword evidence="8" id="KW-1185">Reference proteome</keyword>
<feature type="region of interest" description="Disordered" evidence="5">
    <location>
        <begin position="224"/>
        <end position="288"/>
    </location>
</feature>
<evidence type="ECO:0000259" key="6">
    <source>
        <dbReference type="PROSITE" id="PS50977"/>
    </source>
</evidence>
<dbReference type="InterPro" id="IPR004111">
    <property type="entry name" value="Repressor_TetR_C"/>
</dbReference>
<dbReference type="Gene3D" id="1.10.10.60">
    <property type="entry name" value="Homeodomain-like"/>
    <property type="match status" value="1"/>
</dbReference>
<evidence type="ECO:0000256" key="3">
    <source>
        <dbReference type="ARBA" id="ARBA00023163"/>
    </source>
</evidence>
<dbReference type="SUPFAM" id="SSF48498">
    <property type="entry name" value="Tetracyclin repressor-like, C-terminal domain"/>
    <property type="match status" value="1"/>
</dbReference>
<dbReference type="EMBL" id="BAAALD010000032">
    <property type="protein sequence ID" value="GAA1089052.1"/>
    <property type="molecule type" value="Genomic_DNA"/>
</dbReference>
<evidence type="ECO:0000256" key="5">
    <source>
        <dbReference type="SAM" id="MobiDB-lite"/>
    </source>
</evidence>
<dbReference type="PANTHER" id="PTHR30055">
    <property type="entry name" value="HTH-TYPE TRANSCRIPTIONAL REGULATOR RUTR"/>
    <property type="match status" value="1"/>
</dbReference>
<dbReference type="RefSeq" id="WP_344624638.1">
    <property type="nucleotide sequence ID" value="NZ_BAAALD010000032.1"/>
</dbReference>
<dbReference type="Pfam" id="PF02909">
    <property type="entry name" value="TetR_C_1"/>
    <property type="match status" value="1"/>
</dbReference>
<dbReference type="InterPro" id="IPR036271">
    <property type="entry name" value="Tet_transcr_reg_TetR-rel_C_sf"/>
</dbReference>
<dbReference type="InterPro" id="IPR009057">
    <property type="entry name" value="Homeodomain-like_sf"/>
</dbReference>
<keyword evidence="3" id="KW-0804">Transcription</keyword>
<reference evidence="7 8" key="1">
    <citation type="journal article" date="2019" name="Int. J. Syst. Evol. Microbiol.">
        <title>The Global Catalogue of Microorganisms (GCM) 10K type strain sequencing project: providing services to taxonomists for standard genome sequencing and annotation.</title>
        <authorList>
            <consortium name="The Broad Institute Genomics Platform"/>
            <consortium name="The Broad Institute Genome Sequencing Center for Infectious Disease"/>
            <person name="Wu L."/>
            <person name="Ma J."/>
        </authorList>
    </citation>
    <scope>NUCLEOTIDE SEQUENCE [LARGE SCALE GENOMIC DNA]</scope>
    <source>
        <strain evidence="7 8">JCM 13002</strain>
    </source>
</reference>
<dbReference type="InterPro" id="IPR050109">
    <property type="entry name" value="HTH-type_TetR-like_transc_reg"/>
</dbReference>